<dbReference type="Proteomes" id="UP000584931">
    <property type="component" value="Unassembled WGS sequence"/>
</dbReference>
<reference evidence="2 3" key="1">
    <citation type="submission" date="2020-07" db="EMBL/GenBank/DDBJ databases">
        <title>Sequencing the genomes of 1000 actinobacteria strains.</title>
        <authorList>
            <person name="Klenk H.-P."/>
        </authorList>
    </citation>
    <scope>NUCLEOTIDE SEQUENCE [LARGE SCALE GENOMIC DNA]</scope>
    <source>
        <strain evidence="2 3">DSM 45278</strain>
    </source>
</reference>
<evidence type="ECO:0000256" key="1">
    <source>
        <dbReference type="SAM" id="MobiDB-lite"/>
    </source>
</evidence>
<dbReference type="EMBL" id="JACCHL010000001">
    <property type="protein sequence ID" value="NYH53198.1"/>
    <property type="molecule type" value="Genomic_DNA"/>
</dbReference>
<feature type="region of interest" description="Disordered" evidence="1">
    <location>
        <begin position="1"/>
        <end position="21"/>
    </location>
</feature>
<evidence type="ECO:0000313" key="3">
    <source>
        <dbReference type="Proteomes" id="UP000584931"/>
    </source>
</evidence>
<proteinExistence type="predicted"/>
<sequence>MAEPVVADGRPGADLRLGGRTPRTERVQRTARVWGEIWCVDDVGRTLRNELFQTRDKSSYKYTDWL</sequence>
<protein>
    <submittedName>
        <fullName evidence="2">Uncharacterized protein</fullName>
    </submittedName>
</protein>
<organism evidence="2 3">
    <name type="scientific">Nocardiopsis sinuspersici</name>
    <dbReference type="NCBI Taxonomy" id="501010"/>
    <lineage>
        <taxon>Bacteria</taxon>
        <taxon>Bacillati</taxon>
        <taxon>Actinomycetota</taxon>
        <taxon>Actinomycetes</taxon>
        <taxon>Streptosporangiales</taxon>
        <taxon>Nocardiopsidaceae</taxon>
        <taxon>Nocardiopsis</taxon>
    </lineage>
</organism>
<gene>
    <name evidence="2" type="ORF">HNR06_002787</name>
</gene>
<accession>A0A7Y9XCI7</accession>
<comment type="caution">
    <text evidence="2">The sequence shown here is derived from an EMBL/GenBank/DDBJ whole genome shotgun (WGS) entry which is preliminary data.</text>
</comment>
<name>A0A7Y9XCI7_9ACTN</name>
<dbReference type="Gene3D" id="3.30.9.30">
    <property type="match status" value="1"/>
</dbReference>
<dbReference type="RefSeq" id="WP_179810304.1">
    <property type="nucleotide sequence ID" value="NZ_JACCHL010000001.1"/>
</dbReference>
<dbReference type="AlphaFoldDB" id="A0A7Y9XCI7"/>
<evidence type="ECO:0000313" key="2">
    <source>
        <dbReference type="EMBL" id="NYH53198.1"/>
    </source>
</evidence>